<comment type="cofactor">
    <cofactor evidence="5">
        <name>Fe(2+)</name>
        <dbReference type="ChEBI" id="CHEBI:29033"/>
    </cofactor>
    <text evidence="5">Binds 1 Fe(2+) ion.</text>
</comment>
<evidence type="ECO:0000256" key="3">
    <source>
        <dbReference type="ARBA" id="ARBA00022801"/>
    </source>
</evidence>
<dbReference type="InterPro" id="IPR023635">
    <property type="entry name" value="Peptide_deformylase"/>
</dbReference>
<sequence length="211" mass="23809">MPAGLRIPRTAIRDNGVRIHRARLERGVYEIVKAGDPVLRLAARPLSSDEIQGEAIQQLIAAMAERMREAPGVGLAAPQVGVSVQLVVIEDRPEYIERLNDAERREREREPVPLHVLINPVLSVEGEKSAVFFEGCLSIPGYQGRVARARAVRVEALDERATPLTIRAHGWYARILQHEIDHLNGILCVDRMDLRTLTTLENYDRYWRAGR</sequence>
<keyword evidence="5" id="KW-0408">Iron</keyword>
<dbReference type="NCBIfam" id="TIGR00079">
    <property type="entry name" value="pept_deformyl"/>
    <property type="match status" value="1"/>
</dbReference>
<keyword evidence="4 5" id="KW-0648">Protein biosynthesis</keyword>
<dbReference type="HAMAP" id="MF_00163">
    <property type="entry name" value="Pep_deformylase"/>
    <property type="match status" value="1"/>
</dbReference>
<evidence type="ECO:0000256" key="2">
    <source>
        <dbReference type="ARBA" id="ARBA00022723"/>
    </source>
</evidence>
<dbReference type="EC" id="3.5.1.88" evidence="5"/>
<feature type="binding site" evidence="5">
    <location>
        <position position="178"/>
    </location>
    <ligand>
        <name>Fe cation</name>
        <dbReference type="ChEBI" id="CHEBI:24875"/>
    </ligand>
</feature>
<dbReference type="PRINTS" id="PR01576">
    <property type="entry name" value="PDEFORMYLASE"/>
</dbReference>
<dbReference type="Pfam" id="PF01327">
    <property type="entry name" value="Pep_deformylase"/>
    <property type="match status" value="1"/>
</dbReference>
<evidence type="ECO:0000256" key="5">
    <source>
        <dbReference type="HAMAP-Rule" id="MF_00163"/>
    </source>
</evidence>
<feature type="binding site" evidence="5">
    <location>
        <position position="136"/>
    </location>
    <ligand>
        <name>Fe cation</name>
        <dbReference type="ChEBI" id="CHEBI:24875"/>
    </ligand>
</feature>
<dbReference type="Gene3D" id="3.90.45.10">
    <property type="entry name" value="Peptide deformylase"/>
    <property type="match status" value="1"/>
</dbReference>
<comment type="catalytic activity">
    <reaction evidence="5">
        <text>N-terminal N-formyl-L-methionyl-[peptide] + H2O = N-terminal L-methionyl-[peptide] + formate</text>
        <dbReference type="Rhea" id="RHEA:24420"/>
        <dbReference type="Rhea" id="RHEA-COMP:10639"/>
        <dbReference type="Rhea" id="RHEA-COMP:10640"/>
        <dbReference type="ChEBI" id="CHEBI:15377"/>
        <dbReference type="ChEBI" id="CHEBI:15740"/>
        <dbReference type="ChEBI" id="CHEBI:49298"/>
        <dbReference type="ChEBI" id="CHEBI:64731"/>
        <dbReference type="EC" id="3.5.1.88"/>
    </reaction>
</comment>
<feature type="binding site" evidence="5">
    <location>
        <position position="182"/>
    </location>
    <ligand>
        <name>Fe cation</name>
        <dbReference type="ChEBI" id="CHEBI:24875"/>
    </ligand>
</feature>
<comment type="similarity">
    <text evidence="1 5">Belongs to the polypeptide deformylase family.</text>
</comment>
<keyword evidence="3 5" id="KW-0378">Hydrolase</keyword>
<dbReference type="GO" id="GO:0042586">
    <property type="term" value="F:peptide deformylase activity"/>
    <property type="evidence" value="ECO:0007669"/>
    <property type="project" value="UniProtKB-EC"/>
</dbReference>
<accession>A0ABY3PMS1</accession>
<dbReference type="SUPFAM" id="SSF56420">
    <property type="entry name" value="Peptide deformylase"/>
    <property type="match status" value="1"/>
</dbReference>
<evidence type="ECO:0000313" key="6">
    <source>
        <dbReference type="EMBL" id="UFP94874.1"/>
    </source>
</evidence>
<comment type="function">
    <text evidence="5">Removes the formyl group from the N-terminal Met of newly synthesized proteins. Requires at least a dipeptide for an efficient rate of reaction. N-terminal L-methionine is a prerequisite for activity but the enzyme has broad specificity at other positions.</text>
</comment>
<dbReference type="NCBIfam" id="NF001159">
    <property type="entry name" value="PRK00150.1-3"/>
    <property type="match status" value="1"/>
</dbReference>
<dbReference type="Proteomes" id="UP001054846">
    <property type="component" value="Chromosome"/>
</dbReference>
<feature type="active site" evidence="5">
    <location>
        <position position="179"/>
    </location>
</feature>
<dbReference type="PANTHER" id="PTHR10458:SF2">
    <property type="entry name" value="PEPTIDE DEFORMYLASE, MITOCHONDRIAL"/>
    <property type="match status" value="1"/>
</dbReference>
<name>A0ABY3PMS1_9CYAN</name>
<dbReference type="PANTHER" id="PTHR10458">
    <property type="entry name" value="PEPTIDE DEFORMYLASE"/>
    <property type="match status" value="1"/>
</dbReference>
<protein>
    <recommendedName>
        <fullName evidence="5">Peptide deformylase</fullName>
        <shortName evidence="5">PDF</shortName>
        <ecNumber evidence="5">3.5.1.88</ecNumber>
    </recommendedName>
    <alternativeName>
        <fullName evidence="5">Polypeptide deformylase</fullName>
    </alternativeName>
</protein>
<dbReference type="CDD" id="cd00487">
    <property type="entry name" value="Pep_deformylase"/>
    <property type="match status" value="1"/>
</dbReference>
<dbReference type="PIRSF" id="PIRSF004749">
    <property type="entry name" value="Pep_def"/>
    <property type="match status" value="1"/>
</dbReference>
<evidence type="ECO:0000256" key="1">
    <source>
        <dbReference type="ARBA" id="ARBA00010759"/>
    </source>
</evidence>
<organism evidence="6 7">
    <name type="scientific">Gloeobacter morelensis MG652769</name>
    <dbReference type="NCBI Taxonomy" id="2781736"/>
    <lineage>
        <taxon>Bacteria</taxon>
        <taxon>Bacillati</taxon>
        <taxon>Cyanobacteriota</taxon>
        <taxon>Cyanophyceae</taxon>
        <taxon>Gloeobacterales</taxon>
        <taxon>Gloeobacteraceae</taxon>
        <taxon>Gloeobacter</taxon>
        <taxon>Gloeobacter morelensis</taxon>
    </lineage>
</organism>
<reference evidence="6 7" key="1">
    <citation type="journal article" date="2021" name="Genome Biol. Evol.">
        <title>Complete Genome Sequencing of a Novel Gloeobacter Species from a Waterfall Cave in Mexico.</title>
        <authorList>
            <person name="Saw J.H."/>
            <person name="Cardona T."/>
            <person name="Montejano G."/>
        </authorList>
    </citation>
    <scope>NUCLEOTIDE SEQUENCE [LARGE SCALE GENOMIC DNA]</scope>
    <source>
        <strain evidence="6">MG652769</strain>
    </source>
</reference>
<keyword evidence="7" id="KW-1185">Reference proteome</keyword>
<gene>
    <name evidence="5" type="primary">def</name>
    <name evidence="6" type="ORF">ISF26_01085</name>
</gene>
<dbReference type="EMBL" id="CP063845">
    <property type="protein sequence ID" value="UFP94874.1"/>
    <property type="molecule type" value="Genomic_DNA"/>
</dbReference>
<dbReference type="InterPro" id="IPR036821">
    <property type="entry name" value="Peptide_deformylase_sf"/>
</dbReference>
<evidence type="ECO:0000256" key="4">
    <source>
        <dbReference type="ARBA" id="ARBA00022917"/>
    </source>
</evidence>
<evidence type="ECO:0000313" key="7">
    <source>
        <dbReference type="Proteomes" id="UP001054846"/>
    </source>
</evidence>
<keyword evidence="2 5" id="KW-0479">Metal-binding</keyword>
<proteinExistence type="inferred from homology"/>